<name>A0AAU9AKE5_LYSEN</name>
<evidence type="ECO:0008006" key="4">
    <source>
        <dbReference type="Google" id="ProtNLM"/>
    </source>
</evidence>
<feature type="chain" id="PRO_5043986735" description="Integron" evidence="1">
    <location>
        <begin position="23"/>
        <end position="135"/>
    </location>
</feature>
<dbReference type="EMBL" id="AP014940">
    <property type="protein sequence ID" value="BAV97233.1"/>
    <property type="molecule type" value="Genomic_DNA"/>
</dbReference>
<dbReference type="KEGG" id="lem:LEN_1746"/>
<dbReference type="Proteomes" id="UP000218824">
    <property type="component" value="Chromosome"/>
</dbReference>
<dbReference type="Gene3D" id="2.30.30.40">
    <property type="entry name" value="SH3 Domains"/>
    <property type="match status" value="1"/>
</dbReference>
<sequence>MKTMQAARLAAALMLPAALAQAAPPRAVPVQVGGSVEWDACGSSGRVRGLKADGDGFLAVRAGPGADYRMLDKLGNGRLVYLCGSRGGWTAVVYAAPGADAGECGVSWAIAEVEIYRGPCRSGWVNTTWIEVVAG</sequence>
<evidence type="ECO:0000313" key="2">
    <source>
        <dbReference type="EMBL" id="BAV97233.1"/>
    </source>
</evidence>
<gene>
    <name evidence="2" type="ORF">LEN_1746</name>
</gene>
<accession>A0AAU9AKE5</accession>
<dbReference type="AlphaFoldDB" id="A0AAU9AKE5"/>
<proteinExistence type="predicted"/>
<organism evidence="2 3">
    <name type="scientific">Lysobacter enzymogenes</name>
    <dbReference type="NCBI Taxonomy" id="69"/>
    <lineage>
        <taxon>Bacteria</taxon>
        <taxon>Pseudomonadati</taxon>
        <taxon>Pseudomonadota</taxon>
        <taxon>Gammaproteobacteria</taxon>
        <taxon>Lysobacterales</taxon>
        <taxon>Lysobacteraceae</taxon>
        <taxon>Lysobacter</taxon>
    </lineage>
</organism>
<protein>
    <recommendedName>
        <fullName evidence="4">Integron</fullName>
    </recommendedName>
</protein>
<dbReference type="RefSeq" id="WP_096377405.1">
    <property type="nucleotide sequence ID" value="NZ_AP014940.1"/>
</dbReference>
<keyword evidence="1" id="KW-0732">Signal</keyword>
<evidence type="ECO:0000313" key="3">
    <source>
        <dbReference type="Proteomes" id="UP000218824"/>
    </source>
</evidence>
<feature type="signal peptide" evidence="1">
    <location>
        <begin position="1"/>
        <end position="22"/>
    </location>
</feature>
<evidence type="ECO:0000256" key="1">
    <source>
        <dbReference type="SAM" id="SignalP"/>
    </source>
</evidence>
<dbReference type="GeneID" id="83063617"/>
<reference evidence="2 3" key="1">
    <citation type="journal article" date="2017" name="DNA Res.">
        <title>Complete genome sequence and expression profile of the commercial lytic enzyme producer Lysobacter enzymogenes M497-1.</title>
        <authorList>
            <person name="Takami H."/>
            <person name="Toyoda A."/>
            <person name="Uchiyama I."/>
            <person name="Itoh T."/>
            <person name="Takaki Y."/>
            <person name="Arai W."/>
            <person name="Nishi S."/>
            <person name="Kawai M."/>
            <person name="Shinya K."/>
            <person name="Ikeda H."/>
        </authorList>
    </citation>
    <scope>NUCLEOTIDE SEQUENCE [LARGE SCALE GENOMIC DNA]</scope>
    <source>
        <strain evidence="2 3">M497-1</strain>
    </source>
</reference>